<evidence type="ECO:0000313" key="4">
    <source>
        <dbReference type="EMBL" id="KFC22790.1"/>
    </source>
</evidence>
<protein>
    <submittedName>
        <fullName evidence="4">DNA polymerase III subunit epsilon</fullName>
    </submittedName>
</protein>
<dbReference type="GO" id="GO:0006259">
    <property type="term" value="P:DNA metabolic process"/>
    <property type="evidence" value="ECO:0007669"/>
    <property type="project" value="UniProtKB-ARBA"/>
</dbReference>
<comment type="subunit">
    <text evidence="2">DNA polymerase III contains a core (composed of alpha, epsilon and theta chains) that associates with a tau subunit. This core dimerizes to form the POLIII' complex. PolIII' associates with the gamma complex (composed of gamma, delta, delta', psi and chi chains) and with the beta chain to form the complete DNA polymerase III complex.</text>
</comment>
<dbReference type="Gene3D" id="3.30.420.10">
    <property type="entry name" value="Ribonuclease H-like superfamily/Ribonuclease H"/>
    <property type="match status" value="1"/>
</dbReference>
<evidence type="ECO:0000256" key="1">
    <source>
        <dbReference type="ARBA" id="ARBA00025483"/>
    </source>
</evidence>
<dbReference type="PANTHER" id="PTHR30231">
    <property type="entry name" value="DNA POLYMERASE III SUBUNIT EPSILON"/>
    <property type="match status" value="1"/>
</dbReference>
<dbReference type="STRING" id="421072.SAMN04488097_3317"/>
<dbReference type="GO" id="GO:0003676">
    <property type="term" value="F:nucleic acid binding"/>
    <property type="evidence" value="ECO:0007669"/>
    <property type="project" value="InterPro"/>
</dbReference>
<dbReference type="eggNOG" id="COG0847">
    <property type="taxonomic scope" value="Bacteria"/>
</dbReference>
<feature type="domain" description="Exonuclease" evidence="3">
    <location>
        <begin position="2"/>
        <end position="167"/>
    </location>
</feature>
<dbReference type="EMBL" id="JPLY01000002">
    <property type="protein sequence ID" value="KFC22790.1"/>
    <property type="molecule type" value="Genomic_DNA"/>
</dbReference>
<comment type="caution">
    <text evidence="4">The sequence shown here is derived from an EMBL/GenBank/DDBJ whole genome shotgun (WGS) entry which is preliminary data.</text>
</comment>
<gene>
    <name evidence="4" type="ORF">IO89_06985</name>
</gene>
<comment type="function">
    <text evidence="1">DNA polymerase III is a complex, multichain enzyme responsible for most of the replicative synthesis in bacteria. The epsilon subunit contain the editing function and is a proofreading 3'-5' exonuclease.</text>
</comment>
<dbReference type="OrthoDB" id="9803913at2"/>
<keyword evidence="5" id="KW-1185">Reference proteome</keyword>
<dbReference type="Pfam" id="PF00929">
    <property type="entry name" value="RNase_T"/>
    <property type="match status" value="1"/>
</dbReference>
<dbReference type="InterPro" id="IPR012337">
    <property type="entry name" value="RNaseH-like_sf"/>
</dbReference>
<dbReference type="SMART" id="SM00479">
    <property type="entry name" value="EXOIII"/>
    <property type="match status" value="1"/>
</dbReference>
<name>A0A085BJZ5_9FLAO</name>
<dbReference type="RefSeq" id="WP_034974772.1">
    <property type="nucleotide sequence ID" value="NZ_FOFI01000004.1"/>
</dbReference>
<accession>A0A085BJZ5</accession>
<dbReference type="FunFam" id="3.30.420.10:FF:000045">
    <property type="entry name" value="3'-5' exonuclease DinG"/>
    <property type="match status" value="1"/>
</dbReference>
<dbReference type="GO" id="GO:0008408">
    <property type="term" value="F:3'-5' exonuclease activity"/>
    <property type="evidence" value="ECO:0007669"/>
    <property type="project" value="TreeGrafter"/>
</dbReference>
<dbReference type="Proteomes" id="UP000028623">
    <property type="component" value="Unassembled WGS sequence"/>
</dbReference>
<sequence>MNFIALDFETATHEKNSACELGICIVENGVIKETRSWLIKPPSYPYFNYHNVAVHGINPEDVRHAPTFGDIWYEIENLMYGNLMIAHNASFDANVLRGCLEHYGFFTPKINYLCSIGVAKKAWKNLKSYGLKSLAEQHQINFNHHRADADAEVCAKISLLSFERLMISRNDEIKEVFEKKIKFL</sequence>
<dbReference type="CDD" id="cd06130">
    <property type="entry name" value="DNA_pol_III_epsilon_like"/>
    <property type="match status" value="1"/>
</dbReference>
<dbReference type="InterPro" id="IPR013520">
    <property type="entry name" value="Ribonucl_H"/>
</dbReference>
<evidence type="ECO:0000313" key="5">
    <source>
        <dbReference type="Proteomes" id="UP000028623"/>
    </source>
</evidence>
<dbReference type="InterPro" id="IPR036397">
    <property type="entry name" value="RNaseH_sf"/>
</dbReference>
<dbReference type="PANTHER" id="PTHR30231:SF42">
    <property type="entry name" value="EXONUCLEASE"/>
    <property type="match status" value="1"/>
</dbReference>
<reference evidence="4 5" key="1">
    <citation type="submission" date="2014-07" db="EMBL/GenBank/DDBJ databases">
        <title>Epilithonimonas lactis LMG 22401 Genome.</title>
        <authorList>
            <person name="Pipes S.E."/>
            <person name="Stropko S.J."/>
        </authorList>
    </citation>
    <scope>NUCLEOTIDE SEQUENCE [LARGE SCALE GENOMIC DNA]</scope>
    <source>
        <strain evidence="4 5">LMG 24401</strain>
    </source>
</reference>
<dbReference type="GO" id="GO:0005829">
    <property type="term" value="C:cytosol"/>
    <property type="evidence" value="ECO:0007669"/>
    <property type="project" value="TreeGrafter"/>
</dbReference>
<proteinExistence type="predicted"/>
<dbReference type="AlphaFoldDB" id="A0A085BJZ5"/>
<dbReference type="SUPFAM" id="SSF53098">
    <property type="entry name" value="Ribonuclease H-like"/>
    <property type="match status" value="1"/>
</dbReference>
<evidence type="ECO:0000256" key="2">
    <source>
        <dbReference type="ARBA" id="ARBA00026073"/>
    </source>
</evidence>
<evidence type="ECO:0000259" key="3">
    <source>
        <dbReference type="SMART" id="SM00479"/>
    </source>
</evidence>
<organism evidence="4 5">
    <name type="scientific">Epilithonimonas lactis</name>
    <dbReference type="NCBI Taxonomy" id="421072"/>
    <lineage>
        <taxon>Bacteria</taxon>
        <taxon>Pseudomonadati</taxon>
        <taxon>Bacteroidota</taxon>
        <taxon>Flavobacteriia</taxon>
        <taxon>Flavobacteriales</taxon>
        <taxon>Weeksellaceae</taxon>
        <taxon>Chryseobacterium group</taxon>
        <taxon>Epilithonimonas</taxon>
    </lineage>
</organism>